<sequence>MAKKKAITKNYLISKYMETVLEEGSPKSVYSFSKKHQFSEAEFYNIYGNFEALEGDIFKTFLQNSIDLIEKSEEYVNFDTRNKLLTLYYTFFETLKANRSYIMASLGDKKNSLGAIKKLTSLRTVFKEFIKNLEWDLLDLKKDRLKEVQSKSLEEGAWIQLLLTLKFWLDDQSPSFEKTDIFIEKSVNATFDLLGVKPLQSLLDLGKFLVKEKLQ</sequence>
<dbReference type="InterPro" id="IPR036271">
    <property type="entry name" value="Tet_transcr_reg_TetR-rel_C_sf"/>
</dbReference>
<reference evidence="3" key="1">
    <citation type="journal article" date="2019" name="Int. J. Syst. Evol. Microbiol.">
        <title>The Global Catalogue of Microorganisms (GCM) 10K type strain sequencing project: providing services to taxonomists for standard genome sequencing and annotation.</title>
        <authorList>
            <consortium name="The Broad Institute Genomics Platform"/>
            <consortium name="The Broad Institute Genome Sequencing Center for Infectious Disease"/>
            <person name="Wu L."/>
            <person name="Ma J."/>
        </authorList>
    </citation>
    <scope>NUCLEOTIDE SEQUENCE [LARGE SCALE GENOMIC DNA]</scope>
    <source>
        <strain evidence="3">CCUG 61485</strain>
    </source>
</reference>
<dbReference type="Proteomes" id="UP001597201">
    <property type="component" value="Unassembled WGS sequence"/>
</dbReference>
<keyword evidence="3" id="KW-1185">Reference proteome</keyword>
<name>A0ABW3Y7J9_9FLAO</name>
<organism evidence="2 3">
    <name type="scientific">Namhaeicola litoreus</name>
    <dbReference type="NCBI Taxonomy" id="1052145"/>
    <lineage>
        <taxon>Bacteria</taxon>
        <taxon>Pseudomonadati</taxon>
        <taxon>Bacteroidota</taxon>
        <taxon>Flavobacteriia</taxon>
        <taxon>Flavobacteriales</taxon>
        <taxon>Flavobacteriaceae</taxon>
        <taxon>Namhaeicola</taxon>
    </lineage>
</organism>
<evidence type="ECO:0000313" key="2">
    <source>
        <dbReference type="EMBL" id="MFD1316558.1"/>
    </source>
</evidence>
<accession>A0ABW3Y7J9</accession>
<proteinExistence type="predicted"/>
<comment type="caution">
    <text evidence="2">The sequence shown here is derived from an EMBL/GenBank/DDBJ whole genome shotgun (WGS) entry which is preliminary data.</text>
</comment>
<feature type="domain" description="Tetracyclin repressor-like C-terminal" evidence="1">
    <location>
        <begin position="83"/>
        <end position="209"/>
    </location>
</feature>
<dbReference type="InterPro" id="IPR041673">
    <property type="entry name" value="TetR_C_23"/>
</dbReference>
<protein>
    <submittedName>
        <fullName evidence="2">TetR family transcriptional regulator C-terminal domain-containing protein</fullName>
    </submittedName>
</protein>
<dbReference type="SUPFAM" id="SSF48498">
    <property type="entry name" value="Tetracyclin repressor-like, C-terminal domain"/>
    <property type="match status" value="1"/>
</dbReference>
<gene>
    <name evidence="2" type="ORF">ACFQ39_13110</name>
</gene>
<evidence type="ECO:0000313" key="3">
    <source>
        <dbReference type="Proteomes" id="UP001597201"/>
    </source>
</evidence>
<dbReference type="Pfam" id="PF17931">
    <property type="entry name" value="TetR_C_23"/>
    <property type="match status" value="1"/>
</dbReference>
<dbReference type="EMBL" id="JBHTMY010000003">
    <property type="protein sequence ID" value="MFD1316558.1"/>
    <property type="molecule type" value="Genomic_DNA"/>
</dbReference>
<dbReference type="RefSeq" id="WP_377179649.1">
    <property type="nucleotide sequence ID" value="NZ_JBHTMY010000003.1"/>
</dbReference>
<evidence type="ECO:0000259" key="1">
    <source>
        <dbReference type="Pfam" id="PF17931"/>
    </source>
</evidence>